<evidence type="ECO:0000313" key="8">
    <source>
        <dbReference type="EMBL" id="KAF5758578.1"/>
    </source>
</evidence>
<feature type="domain" description="RST" evidence="7">
    <location>
        <begin position="269"/>
        <end position="340"/>
    </location>
</feature>
<proteinExistence type="predicted"/>
<dbReference type="Pfam" id="PF12174">
    <property type="entry name" value="RST"/>
    <property type="match status" value="1"/>
</dbReference>
<protein>
    <submittedName>
        <fullName evidence="8">NAD(+) ADP-ribosyltransferase</fullName>
        <ecNumber evidence="8">2.4.2.30</ecNumber>
    </submittedName>
    <submittedName>
        <fullName evidence="9">Putative RCD-ONE-5-like protein</fullName>
    </submittedName>
</protein>
<dbReference type="GO" id="GO:0003950">
    <property type="term" value="F:NAD+ poly-ADP-ribosyltransferase activity"/>
    <property type="evidence" value="ECO:0007669"/>
    <property type="project" value="UniProtKB-EC"/>
</dbReference>
<dbReference type="InterPro" id="IPR012317">
    <property type="entry name" value="Poly(ADP-ribose)pol_cat_dom"/>
</dbReference>
<evidence type="ECO:0000313" key="10">
    <source>
        <dbReference type="Proteomes" id="UP000215914"/>
    </source>
</evidence>
<keyword evidence="10" id="KW-1185">Reference proteome</keyword>
<dbReference type="PANTHER" id="PTHR32263">
    <property type="entry name" value="INACTIVE POLY [ADP-RIBOSE] POLYMERASE SRO4-RELATED"/>
    <property type="match status" value="1"/>
</dbReference>
<dbReference type="Proteomes" id="UP000215914">
    <property type="component" value="Chromosome 16"/>
</dbReference>
<evidence type="ECO:0000313" key="9">
    <source>
        <dbReference type="EMBL" id="OTF90844.1"/>
    </source>
</evidence>
<reference evidence="8 10" key="1">
    <citation type="journal article" date="2017" name="Nature">
        <title>The sunflower genome provides insights into oil metabolism, flowering and Asterid evolution.</title>
        <authorList>
            <person name="Badouin H."/>
            <person name="Gouzy J."/>
            <person name="Grassa C.J."/>
            <person name="Murat F."/>
            <person name="Staton S.E."/>
            <person name="Cottret L."/>
            <person name="Lelandais-Briere C."/>
            <person name="Owens G.L."/>
            <person name="Carrere S."/>
            <person name="Mayjonade B."/>
            <person name="Legrand L."/>
            <person name="Gill N."/>
            <person name="Kane N.C."/>
            <person name="Bowers J.E."/>
            <person name="Hubner S."/>
            <person name="Bellec A."/>
            <person name="Berard A."/>
            <person name="Berges H."/>
            <person name="Blanchet N."/>
            <person name="Boniface M.C."/>
            <person name="Brunel D."/>
            <person name="Catrice O."/>
            <person name="Chaidir N."/>
            <person name="Claudel C."/>
            <person name="Donnadieu C."/>
            <person name="Faraut T."/>
            <person name="Fievet G."/>
            <person name="Helmstetter N."/>
            <person name="King M."/>
            <person name="Knapp S.J."/>
            <person name="Lai Z."/>
            <person name="Le Paslier M.C."/>
            <person name="Lippi Y."/>
            <person name="Lorenzon L."/>
            <person name="Mandel J.R."/>
            <person name="Marage G."/>
            <person name="Marchand G."/>
            <person name="Marquand E."/>
            <person name="Bret-Mestries E."/>
            <person name="Morien E."/>
            <person name="Nambeesan S."/>
            <person name="Nguyen T."/>
            <person name="Pegot-Espagnet P."/>
            <person name="Pouilly N."/>
            <person name="Raftis F."/>
            <person name="Sallet E."/>
            <person name="Schiex T."/>
            <person name="Thomas J."/>
            <person name="Vandecasteele C."/>
            <person name="Vares D."/>
            <person name="Vear F."/>
            <person name="Vautrin S."/>
            <person name="Crespi M."/>
            <person name="Mangin B."/>
            <person name="Burke J.M."/>
            <person name="Salse J."/>
            <person name="Munos S."/>
            <person name="Vincourt P."/>
            <person name="Rieseberg L.H."/>
            <person name="Langlade N.B."/>
        </authorList>
    </citation>
    <scope>NUCLEOTIDE SEQUENCE [LARGE SCALE GENOMIC DNA]</scope>
    <source>
        <strain evidence="10">cv. SF193</strain>
        <tissue evidence="8">Leaves</tissue>
    </source>
</reference>
<gene>
    <name evidence="9" type="primary">SRO5</name>
    <name evidence="9" type="ORF">HannXRQ_Chr16g0504031</name>
    <name evidence="8" type="ORF">HanXRQr2_Chr16g0730821</name>
</gene>
<keyword evidence="8" id="KW-0808">Transferase</keyword>
<organism evidence="9 10">
    <name type="scientific">Helianthus annuus</name>
    <name type="common">Common sunflower</name>
    <dbReference type="NCBI Taxonomy" id="4232"/>
    <lineage>
        <taxon>Eukaryota</taxon>
        <taxon>Viridiplantae</taxon>
        <taxon>Streptophyta</taxon>
        <taxon>Embryophyta</taxon>
        <taxon>Tracheophyta</taxon>
        <taxon>Spermatophyta</taxon>
        <taxon>Magnoliopsida</taxon>
        <taxon>eudicotyledons</taxon>
        <taxon>Gunneridae</taxon>
        <taxon>Pentapetalae</taxon>
        <taxon>asterids</taxon>
        <taxon>campanulids</taxon>
        <taxon>Asterales</taxon>
        <taxon>Asteraceae</taxon>
        <taxon>Asteroideae</taxon>
        <taxon>Heliantheae alliance</taxon>
        <taxon>Heliantheae</taxon>
        <taxon>Helianthus</taxon>
    </lineage>
</organism>
<dbReference type="AlphaFoldDB" id="A0A251RWU9"/>
<dbReference type="FunCoup" id="A0A251RWU9">
    <property type="interactions" value="3"/>
</dbReference>
<keyword evidence="2" id="KW-0217">Developmental protein</keyword>
<evidence type="ECO:0000259" key="6">
    <source>
        <dbReference type="PROSITE" id="PS51059"/>
    </source>
</evidence>
<reference evidence="9" key="2">
    <citation type="submission" date="2017-02" db="EMBL/GenBank/DDBJ databases">
        <title>Sunflower complete genome.</title>
        <authorList>
            <person name="Langlade N."/>
            <person name="Munos S."/>
        </authorList>
    </citation>
    <scope>NUCLEOTIDE SEQUENCE [LARGE SCALE GENOMIC DNA]</scope>
    <source>
        <tissue evidence="9">Leaves</tissue>
    </source>
</reference>
<feature type="domain" description="PARP catalytic" evidence="6">
    <location>
        <begin position="49"/>
        <end position="276"/>
    </location>
</feature>
<sequence length="344" mass="38033">MPRVSPDADEQILSSFGSEDDVSIPVIGGGGDSSDDESESDSSTVSDCESVVSGTGVVDRIGLVRLDESDKLVEIIEKKFVARLSYVGVDVRVEYVHRNMFNASEIAQARLSSFQIYTKSVEKKNGGDANVKYAWFGGSKDEIHKIVVYGFGFDNVRKNAGFGHGVVLSADHSPLESVESATADEDGIKHILLCRVLLGKSELVSRGSTQCYPSSDDFQSGVDDLQSPKKFVVWSSQMNTHILPEFVISFKTLSSINRPKSDGVPVRHEKPVSPWIPIPDLIAALSKILAPKAIKEITQFRRSYIEHKISRREMIRGIREVTGDRLLLMVLKDFTQQRRSNRLG</sequence>
<evidence type="ECO:0000256" key="3">
    <source>
        <dbReference type="ARBA" id="ARBA00023016"/>
    </source>
</evidence>
<keyword evidence="4" id="KW-0539">Nucleus</keyword>
<dbReference type="InterPro" id="IPR022003">
    <property type="entry name" value="RST"/>
</dbReference>
<dbReference type="Gene3D" id="3.90.228.10">
    <property type="match status" value="1"/>
</dbReference>
<dbReference type="Pfam" id="PF00644">
    <property type="entry name" value="PARP"/>
    <property type="match status" value="1"/>
</dbReference>
<dbReference type="PROSITE" id="PS51879">
    <property type="entry name" value="RST"/>
    <property type="match status" value="1"/>
</dbReference>
<evidence type="ECO:0000256" key="5">
    <source>
        <dbReference type="SAM" id="MobiDB-lite"/>
    </source>
</evidence>
<reference evidence="8" key="3">
    <citation type="submission" date="2020-06" db="EMBL/GenBank/DDBJ databases">
        <title>Helianthus annuus Genome sequencing and assembly Release 2.</title>
        <authorList>
            <person name="Gouzy J."/>
            <person name="Langlade N."/>
            <person name="Munos S."/>
        </authorList>
    </citation>
    <scope>NUCLEOTIDE SEQUENCE</scope>
    <source>
        <tissue evidence="8">Leaves</tissue>
    </source>
</reference>
<evidence type="ECO:0000256" key="4">
    <source>
        <dbReference type="ARBA" id="ARBA00023242"/>
    </source>
</evidence>
<dbReference type="EMBL" id="MNCJ02000331">
    <property type="protein sequence ID" value="KAF5758578.1"/>
    <property type="molecule type" value="Genomic_DNA"/>
</dbReference>
<comment type="subcellular location">
    <subcellularLocation>
        <location evidence="1">Nucleus</location>
    </subcellularLocation>
</comment>
<evidence type="ECO:0000256" key="1">
    <source>
        <dbReference type="ARBA" id="ARBA00004123"/>
    </source>
</evidence>
<dbReference type="InParanoid" id="A0A251RWU9"/>
<feature type="region of interest" description="Disordered" evidence="5">
    <location>
        <begin position="1"/>
        <end position="47"/>
    </location>
</feature>
<accession>A0A251RWU9</accession>
<name>A0A251RWU9_HELAN</name>
<keyword evidence="3" id="KW-0346">Stress response</keyword>
<keyword evidence="8" id="KW-0328">Glycosyltransferase</keyword>
<dbReference type="GO" id="GO:0005634">
    <property type="term" value="C:nucleus"/>
    <property type="evidence" value="ECO:0007669"/>
    <property type="project" value="UniProtKB-SubCell"/>
</dbReference>
<dbReference type="EMBL" id="CM007905">
    <property type="protein sequence ID" value="OTF90844.1"/>
    <property type="molecule type" value="Genomic_DNA"/>
</dbReference>
<dbReference type="SUPFAM" id="SSF56399">
    <property type="entry name" value="ADP-ribosylation"/>
    <property type="match status" value="1"/>
</dbReference>
<evidence type="ECO:0000259" key="7">
    <source>
        <dbReference type="PROSITE" id="PS51879"/>
    </source>
</evidence>
<dbReference type="PANTHER" id="PTHR32263:SF12">
    <property type="entry name" value="INACTIVE POLY [ADP-RIBOSE] POLYMERASE SRO4-RELATED"/>
    <property type="match status" value="1"/>
</dbReference>
<dbReference type="Gramene" id="mRNA:HanXRQr2_Chr16g0730821">
    <property type="protein sequence ID" value="mRNA:HanXRQr2_Chr16g0730821"/>
    <property type="gene ID" value="HanXRQr2_Chr16g0730821"/>
</dbReference>
<dbReference type="InterPro" id="IPR044964">
    <property type="entry name" value="RCD1/SRO1-5"/>
</dbReference>
<dbReference type="OMA" id="FQIFARA"/>
<dbReference type="PROSITE" id="PS51059">
    <property type="entry name" value="PARP_CATALYTIC"/>
    <property type="match status" value="1"/>
</dbReference>
<dbReference type="OrthoDB" id="6133115at2759"/>
<dbReference type="EC" id="2.4.2.30" evidence="8"/>
<evidence type="ECO:0000256" key="2">
    <source>
        <dbReference type="ARBA" id="ARBA00022473"/>
    </source>
</evidence>